<dbReference type="InterPro" id="IPR007430">
    <property type="entry name" value="VirB8"/>
</dbReference>
<evidence type="ECO:0000313" key="10">
    <source>
        <dbReference type="Proteomes" id="UP001156882"/>
    </source>
</evidence>
<organism evidence="9 10">
    <name type="scientific">Labrys miyagiensis</name>
    <dbReference type="NCBI Taxonomy" id="346912"/>
    <lineage>
        <taxon>Bacteria</taxon>
        <taxon>Pseudomonadati</taxon>
        <taxon>Pseudomonadota</taxon>
        <taxon>Alphaproteobacteria</taxon>
        <taxon>Hyphomicrobiales</taxon>
        <taxon>Xanthobacteraceae</taxon>
        <taxon>Labrys</taxon>
    </lineage>
</organism>
<evidence type="ECO:0000259" key="8">
    <source>
        <dbReference type="Pfam" id="PF04335"/>
    </source>
</evidence>
<name>A0ABQ6CCP8_9HYPH</name>
<dbReference type="Pfam" id="PF04335">
    <property type="entry name" value="VirB8"/>
    <property type="match status" value="1"/>
</dbReference>
<protein>
    <recommendedName>
        <fullName evidence="2">Type IV secretion system protein virB8</fullName>
    </recommendedName>
</protein>
<dbReference type="SUPFAM" id="SSF54427">
    <property type="entry name" value="NTF2-like"/>
    <property type="match status" value="1"/>
</dbReference>
<comment type="similarity">
    <text evidence="1">Belongs to the virB8 family.</text>
</comment>
<evidence type="ECO:0000256" key="1">
    <source>
        <dbReference type="ARBA" id="ARBA00011070"/>
    </source>
</evidence>
<evidence type="ECO:0000256" key="4">
    <source>
        <dbReference type="ARBA" id="ARBA00022989"/>
    </source>
</evidence>
<reference evidence="10" key="1">
    <citation type="journal article" date="2019" name="Int. J. Syst. Evol. Microbiol.">
        <title>The Global Catalogue of Microorganisms (GCM) 10K type strain sequencing project: providing services to taxonomists for standard genome sequencing and annotation.</title>
        <authorList>
            <consortium name="The Broad Institute Genomics Platform"/>
            <consortium name="The Broad Institute Genome Sequencing Center for Infectious Disease"/>
            <person name="Wu L."/>
            <person name="Ma J."/>
        </authorList>
    </citation>
    <scope>NUCLEOTIDE SEQUENCE [LARGE SCALE GENOMIC DNA]</scope>
    <source>
        <strain evidence="10">NBRC 101365</strain>
    </source>
</reference>
<dbReference type="CDD" id="cd16424">
    <property type="entry name" value="VirB8"/>
    <property type="match status" value="1"/>
</dbReference>
<evidence type="ECO:0000256" key="2">
    <source>
        <dbReference type="ARBA" id="ARBA00014420"/>
    </source>
</evidence>
<keyword evidence="10" id="KW-1185">Reference proteome</keyword>
<keyword evidence="5 7" id="KW-0472">Membrane</keyword>
<dbReference type="InterPro" id="IPR026264">
    <property type="entry name" value="VirB8/PtlE"/>
</dbReference>
<dbReference type="Gene3D" id="3.10.450.230">
    <property type="entry name" value="VirB8 protein"/>
    <property type="match status" value="1"/>
</dbReference>
<keyword evidence="4 7" id="KW-1133">Transmembrane helix</keyword>
<feature type="domain" description="Bacterial virulence protein VirB8" evidence="8">
    <location>
        <begin position="22"/>
        <end position="232"/>
    </location>
</feature>
<comment type="caution">
    <text evidence="9">The sequence shown here is derived from an EMBL/GenBank/DDBJ whole genome shotgun (WGS) entry which is preliminary data.</text>
</comment>
<comment type="subcellular location">
    <subcellularLocation>
        <location evidence="6">Endomembrane system</location>
        <topology evidence="6">Single-pass membrane protein</topology>
    </subcellularLocation>
</comment>
<evidence type="ECO:0000313" key="9">
    <source>
        <dbReference type="EMBL" id="GLS18031.1"/>
    </source>
</evidence>
<dbReference type="PIRSF" id="PIRSF003299">
    <property type="entry name" value="VirB8_PtlE"/>
    <property type="match status" value="1"/>
</dbReference>
<feature type="transmembrane region" description="Helical" evidence="7">
    <location>
        <begin position="38"/>
        <end position="62"/>
    </location>
</feature>
<evidence type="ECO:0000256" key="7">
    <source>
        <dbReference type="SAM" id="Phobius"/>
    </source>
</evidence>
<evidence type="ECO:0000256" key="5">
    <source>
        <dbReference type="ARBA" id="ARBA00023136"/>
    </source>
</evidence>
<sequence>MFKASAKSAQGSLIDSRYYTQGEAWEKSTYRMIKARGAVWRLTALLSMVANILLGLALMLLIPTQHTEVTVFEVDHTTGYLHLVQPLEETRALKDNEAVTASNIVQFINARETYDPHQIAFNNNKALLFSSAGAAADIKALWDSTNPKNPQRLYGQSGSVTVGIESLNFLNAETALVRFTTTVITQGGPPAGLTYYWSANVRFRTTNAPMRMDYRMVNPTGFQVTDYRRDQERVAPVVNKDAAP</sequence>
<dbReference type="Proteomes" id="UP001156882">
    <property type="component" value="Unassembled WGS sequence"/>
</dbReference>
<dbReference type="RefSeq" id="WP_284310863.1">
    <property type="nucleotide sequence ID" value="NZ_BSPC01000008.1"/>
</dbReference>
<dbReference type="EMBL" id="BSPC01000008">
    <property type="protein sequence ID" value="GLS18031.1"/>
    <property type="molecule type" value="Genomic_DNA"/>
</dbReference>
<accession>A0ABQ6CCP8</accession>
<keyword evidence="3 7" id="KW-0812">Transmembrane</keyword>
<gene>
    <name evidence="9" type="ORF">GCM10007874_10470</name>
</gene>
<evidence type="ECO:0000256" key="3">
    <source>
        <dbReference type="ARBA" id="ARBA00022692"/>
    </source>
</evidence>
<evidence type="ECO:0000256" key="6">
    <source>
        <dbReference type="ARBA" id="ARBA00037847"/>
    </source>
</evidence>
<proteinExistence type="inferred from homology"/>
<dbReference type="InterPro" id="IPR032710">
    <property type="entry name" value="NTF2-like_dom_sf"/>
</dbReference>